<keyword evidence="2" id="KW-1185">Reference proteome</keyword>
<evidence type="ECO:0000313" key="2">
    <source>
        <dbReference type="Proteomes" id="UP000271193"/>
    </source>
</evidence>
<protein>
    <submittedName>
        <fullName evidence="1">Uncharacterized protein</fullName>
    </submittedName>
</protein>
<reference evidence="2" key="1">
    <citation type="submission" date="2018-11" db="EMBL/GenBank/DDBJ databases">
        <title>Proposal to divide the Flavobacteriaceae and reorganize its genera based on Amino Acid Identity values calculated from whole genome sequences.</title>
        <authorList>
            <person name="Nicholson A.C."/>
            <person name="Gulvik C.A."/>
            <person name="Whitney A.M."/>
            <person name="Humrighouse B.W."/>
            <person name="Bell M."/>
            <person name="Holmes B."/>
            <person name="Steigerwalt A.G."/>
            <person name="Villarma A."/>
            <person name="Sheth M."/>
            <person name="Batra D."/>
            <person name="Pryor J."/>
            <person name="Bernardet J.-F."/>
            <person name="Hugo C."/>
            <person name="Kampfer P."/>
            <person name="Newman J."/>
            <person name="McQuiston J.R."/>
        </authorList>
    </citation>
    <scope>NUCLEOTIDE SEQUENCE [LARGE SCALE GENOMIC DNA]</scope>
    <source>
        <strain evidence="2">G0229</strain>
    </source>
</reference>
<dbReference type="RefSeq" id="WP_123868750.1">
    <property type="nucleotide sequence ID" value="NZ_CP033932.1"/>
</dbReference>
<dbReference type="EMBL" id="CP033932">
    <property type="protein sequence ID" value="AZB23613.1"/>
    <property type="molecule type" value="Genomic_DNA"/>
</dbReference>
<evidence type="ECO:0000313" key="1">
    <source>
        <dbReference type="EMBL" id="AZB23613.1"/>
    </source>
</evidence>
<dbReference type="AlphaFoldDB" id="A0A3G6T728"/>
<proteinExistence type="predicted"/>
<gene>
    <name evidence="1" type="ORF">EG339_02735</name>
</gene>
<dbReference type="KEGG" id="cben:EG339_02735"/>
<sequence>MNQDEKIKYSGTFSLELKMSEFYEFAKPLVDEKVLKESIKSELYHCWHGIINGDWGGDALDWKKVFYHQLFKDGIIEQTQTSIEWYGNFKLKSK</sequence>
<name>A0A3G6T728_9FLAO</name>
<organism evidence="1 2">
    <name type="scientific">Chryseobacterium bernardetii</name>
    <dbReference type="NCBI Taxonomy" id="1241978"/>
    <lineage>
        <taxon>Bacteria</taxon>
        <taxon>Pseudomonadati</taxon>
        <taxon>Bacteroidota</taxon>
        <taxon>Flavobacteriia</taxon>
        <taxon>Flavobacteriales</taxon>
        <taxon>Weeksellaceae</taxon>
        <taxon>Chryseobacterium group</taxon>
        <taxon>Chryseobacterium</taxon>
    </lineage>
</organism>
<dbReference type="Proteomes" id="UP000271193">
    <property type="component" value="Chromosome"/>
</dbReference>
<dbReference type="GeneID" id="99063717"/>
<accession>A0A3G6T728</accession>